<sequence length="77" mass="8933">MKSNVWKKQISSYLENFQPKKTLLGQNKESFYQVQKTTKEEPPLVNHKHGFGKENVFLCFYLCSASGSNMFSTDFSM</sequence>
<gene>
    <name evidence="1" type="ORF">ILYODFUR_018700</name>
</gene>
<protein>
    <submittedName>
        <fullName evidence="1">Uncharacterized protein</fullName>
    </submittedName>
</protein>
<dbReference type="EMBL" id="JAHRIQ010059757">
    <property type="protein sequence ID" value="MEQ2240786.1"/>
    <property type="molecule type" value="Genomic_DNA"/>
</dbReference>
<comment type="caution">
    <text evidence="1">The sequence shown here is derived from an EMBL/GenBank/DDBJ whole genome shotgun (WGS) entry which is preliminary data.</text>
</comment>
<organism evidence="1 2">
    <name type="scientific">Ilyodon furcidens</name>
    <name type="common">goldbreast splitfin</name>
    <dbReference type="NCBI Taxonomy" id="33524"/>
    <lineage>
        <taxon>Eukaryota</taxon>
        <taxon>Metazoa</taxon>
        <taxon>Chordata</taxon>
        <taxon>Craniata</taxon>
        <taxon>Vertebrata</taxon>
        <taxon>Euteleostomi</taxon>
        <taxon>Actinopterygii</taxon>
        <taxon>Neopterygii</taxon>
        <taxon>Teleostei</taxon>
        <taxon>Neoteleostei</taxon>
        <taxon>Acanthomorphata</taxon>
        <taxon>Ovalentaria</taxon>
        <taxon>Atherinomorphae</taxon>
        <taxon>Cyprinodontiformes</taxon>
        <taxon>Goodeidae</taxon>
        <taxon>Ilyodon</taxon>
    </lineage>
</organism>
<accession>A0ABV0U980</accession>
<name>A0ABV0U980_9TELE</name>
<keyword evidence="2" id="KW-1185">Reference proteome</keyword>
<dbReference type="Proteomes" id="UP001482620">
    <property type="component" value="Unassembled WGS sequence"/>
</dbReference>
<reference evidence="1 2" key="1">
    <citation type="submission" date="2021-06" db="EMBL/GenBank/DDBJ databases">
        <authorList>
            <person name="Palmer J.M."/>
        </authorList>
    </citation>
    <scope>NUCLEOTIDE SEQUENCE [LARGE SCALE GENOMIC DNA]</scope>
    <source>
        <strain evidence="2">if_2019</strain>
        <tissue evidence="1">Muscle</tissue>
    </source>
</reference>
<proteinExistence type="predicted"/>
<evidence type="ECO:0000313" key="2">
    <source>
        <dbReference type="Proteomes" id="UP001482620"/>
    </source>
</evidence>
<evidence type="ECO:0000313" key="1">
    <source>
        <dbReference type="EMBL" id="MEQ2240786.1"/>
    </source>
</evidence>